<organism evidence="1 2">
    <name type="scientific">Gordonia lacunae</name>
    <dbReference type="NCBI Taxonomy" id="417102"/>
    <lineage>
        <taxon>Bacteria</taxon>
        <taxon>Bacillati</taxon>
        <taxon>Actinomycetota</taxon>
        <taxon>Actinomycetes</taxon>
        <taxon>Mycobacteriales</taxon>
        <taxon>Gordoniaceae</taxon>
        <taxon>Gordonia</taxon>
    </lineage>
</organism>
<dbReference type="OrthoDB" id="4466123at2"/>
<dbReference type="EMBL" id="NGFO01000008">
    <property type="protein sequence ID" value="OUC79184.1"/>
    <property type="molecule type" value="Genomic_DNA"/>
</dbReference>
<proteinExistence type="predicted"/>
<keyword evidence="2" id="KW-1185">Reference proteome</keyword>
<accession>A0A243QC00</accession>
<dbReference type="Proteomes" id="UP000194632">
    <property type="component" value="Unassembled WGS sequence"/>
</dbReference>
<gene>
    <name evidence="1" type="ORF">CA982_08875</name>
</gene>
<dbReference type="STRING" id="417102.CA982_08875"/>
<comment type="caution">
    <text evidence="1">The sequence shown here is derived from an EMBL/GenBank/DDBJ whole genome shotgun (WGS) entry which is preliminary data.</text>
</comment>
<evidence type="ECO:0000313" key="1">
    <source>
        <dbReference type="EMBL" id="OUC79184.1"/>
    </source>
</evidence>
<dbReference type="AlphaFoldDB" id="A0A243QC00"/>
<sequence>MPGPQKPLHLCCLLWAHADTAEALTRYEDTVLGLLPGHGGAVLSRVIGDGHGGTPHEVQILRIADRGALDAYLADPRRVALADERDRVIARTEVFDVDVRTGGPAT</sequence>
<evidence type="ECO:0000313" key="2">
    <source>
        <dbReference type="Proteomes" id="UP000194632"/>
    </source>
</evidence>
<dbReference type="RefSeq" id="WP_086534979.1">
    <property type="nucleotide sequence ID" value="NZ_NGFO01000008.1"/>
</dbReference>
<reference evidence="1 2" key="1">
    <citation type="submission" date="2017-05" db="EMBL/GenBank/DDBJ databases">
        <title>Biotechnological potential of actinobacteria isolated from South African environments.</title>
        <authorList>
            <person name="Le Roes-Hill M."/>
            <person name="Prins A."/>
            <person name="Durrell K.A."/>
        </authorList>
    </citation>
    <scope>NUCLEOTIDE SEQUENCE [LARGE SCALE GENOMIC DNA]</scope>
    <source>
        <strain evidence="1">BS2</strain>
    </source>
</reference>
<evidence type="ECO:0008006" key="3">
    <source>
        <dbReference type="Google" id="ProtNLM"/>
    </source>
</evidence>
<name>A0A243QC00_9ACTN</name>
<protein>
    <recommendedName>
        <fullName evidence="3">DUF1330 domain-containing protein</fullName>
    </recommendedName>
</protein>